<comment type="caution">
    <text evidence="2">The sequence shown here is derived from an EMBL/GenBank/DDBJ whole genome shotgun (WGS) entry which is preliminary data.</text>
</comment>
<accession>A0A5S3PLU6</accession>
<dbReference type="PANTHER" id="PTHR43283">
    <property type="entry name" value="BETA-LACTAMASE-RELATED"/>
    <property type="match status" value="1"/>
</dbReference>
<dbReference type="PANTHER" id="PTHR43283:SF14">
    <property type="entry name" value="BLL8153 PROTEIN"/>
    <property type="match status" value="1"/>
</dbReference>
<dbReference type="SUPFAM" id="SSF56601">
    <property type="entry name" value="beta-lactamase/transpeptidase-like"/>
    <property type="match status" value="1"/>
</dbReference>
<dbReference type="Gene3D" id="3.40.710.10">
    <property type="entry name" value="DD-peptidase/beta-lactamase superfamily"/>
    <property type="match status" value="1"/>
</dbReference>
<name>A0A5S3PLU6_9RHOB</name>
<dbReference type="GO" id="GO:0016787">
    <property type="term" value="F:hydrolase activity"/>
    <property type="evidence" value="ECO:0007669"/>
    <property type="project" value="UniProtKB-KW"/>
</dbReference>
<reference evidence="2 3" key="1">
    <citation type="submission" date="2019-05" db="EMBL/GenBank/DDBJ databases">
        <title>Sulfitobacter sabulilitoris sp. nov., isolated from a marine sand.</title>
        <authorList>
            <person name="Yoon J.-H."/>
        </authorList>
    </citation>
    <scope>NUCLEOTIDE SEQUENCE [LARGE SCALE GENOMIC DNA]</scope>
    <source>
        <strain evidence="2 3">HSMS-29</strain>
    </source>
</reference>
<feature type="domain" description="Beta-lactamase-related" evidence="1">
    <location>
        <begin position="92"/>
        <end position="364"/>
    </location>
</feature>
<keyword evidence="2" id="KW-0378">Hydrolase</keyword>
<organism evidence="2 3">
    <name type="scientific">Sulfitobacter sabulilitoris</name>
    <dbReference type="NCBI Taxonomy" id="2562655"/>
    <lineage>
        <taxon>Bacteria</taxon>
        <taxon>Pseudomonadati</taxon>
        <taxon>Pseudomonadota</taxon>
        <taxon>Alphaproteobacteria</taxon>
        <taxon>Rhodobacterales</taxon>
        <taxon>Roseobacteraceae</taxon>
        <taxon>Sulfitobacter</taxon>
    </lineage>
</organism>
<proteinExistence type="predicted"/>
<dbReference type="AlphaFoldDB" id="A0A5S3PLU6"/>
<sequence>MRTFATWILRAALALALAALVIGLWKREEITRLLAVNSLFAEDRIVRNFSNMDAAFLTAPLPRGDGPVSALPQGDRISLPPGVAEWKAARSVTSLLVLKDGQIVHEDYALGTTSQDRRISWSVAKSFLSALTGVLLDEGAIASLDDPVTKYAPMLAGGAYDRASIRHVLNMASGVSFDEDYLDFYSDINRMGRVLAMGGAMDVFAASLVDTFADPGTDWQYVSIDTHVIGMVIRGATGRSVSDLLAEKIIAPLGLEQQPYYLTDGEGVAFVLGGLNMTTRDYARFGQMIAQGGRWQGRQIVPEHWIDASTKPTAPTGPDEFGYGYQWWIPHNSRPGEYMGRGIYGQYIYIDEQSGVVIATTAADRKFRAPGVNAQNVEIFRRIARSL</sequence>
<dbReference type="RefSeq" id="WP_138661490.1">
    <property type="nucleotide sequence ID" value="NZ_VANS01000001.1"/>
</dbReference>
<protein>
    <submittedName>
        <fullName evidence="2">Serine hydrolase</fullName>
    </submittedName>
</protein>
<dbReference type="OrthoDB" id="9814204at2"/>
<evidence type="ECO:0000313" key="3">
    <source>
        <dbReference type="Proteomes" id="UP000309550"/>
    </source>
</evidence>
<dbReference type="Proteomes" id="UP000309550">
    <property type="component" value="Unassembled WGS sequence"/>
</dbReference>
<keyword evidence="3" id="KW-1185">Reference proteome</keyword>
<evidence type="ECO:0000259" key="1">
    <source>
        <dbReference type="Pfam" id="PF00144"/>
    </source>
</evidence>
<dbReference type="InterPro" id="IPR001466">
    <property type="entry name" value="Beta-lactam-related"/>
</dbReference>
<dbReference type="InterPro" id="IPR050789">
    <property type="entry name" value="Diverse_Enzym_Activities"/>
</dbReference>
<gene>
    <name evidence="2" type="ORF">FDT80_07145</name>
</gene>
<evidence type="ECO:0000313" key="2">
    <source>
        <dbReference type="EMBL" id="TMM55321.1"/>
    </source>
</evidence>
<dbReference type="EMBL" id="VANS01000001">
    <property type="protein sequence ID" value="TMM55321.1"/>
    <property type="molecule type" value="Genomic_DNA"/>
</dbReference>
<dbReference type="Pfam" id="PF00144">
    <property type="entry name" value="Beta-lactamase"/>
    <property type="match status" value="1"/>
</dbReference>
<dbReference type="InterPro" id="IPR012338">
    <property type="entry name" value="Beta-lactam/transpept-like"/>
</dbReference>